<organism evidence="2 3">
    <name type="scientific">Penicillium nordicum</name>
    <dbReference type="NCBI Taxonomy" id="229535"/>
    <lineage>
        <taxon>Eukaryota</taxon>
        <taxon>Fungi</taxon>
        <taxon>Dikarya</taxon>
        <taxon>Ascomycota</taxon>
        <taxon>Pezizomycotina</taxon>
        <taxon>Eurotiomycetes</taxon>
        <taxon>Eurotiomycetidae</taxon>
        <taxon>Eurotiales</taxon>
        <taxon>Aspergillaceae</taxon>
        <taxon>Penicillium</taxon>
    </lineage>
</organism>
<accession>A0A0M8P774</accession>
<keyword evidence="1" id="KW-0812">Transmembrane</keyword>
<protein>
    <submittedName>
        <fullName evidence="2">Uncharacterized protein</fullName>
    </submittedName>
</protein>
<reference evidence="2 3" key="1">
    <citation type="submission" date="2015-08" db="EMBL/GenBank/DDBJ databases">
        <title>Genome sequencing of Penicillium nordicum.</title>
        <authorList>
            <person name="Nguyen H.D."/>
            <person name="Seifert K.A."/>
        </authorList>
    </citation>
    <scope>NUCLEOTIDE SEQUENCE [LARGE SCALE GENOMIC DNA]</scope>
    <source>
        <strain evidence="2 3">DAOMC 185683</strain>
    </source>
</reference>
<keyword evidence="1" id="KW-0472">Membrane</keyword>
<comment type="caution">
    <text evidence="2">The sequence shown here is derived from an EMBL/GenBank/DDBJ whole genome shotgun (WGS) entry which is preliminary data.</text>
</comment>
<evidence type="ECO:0000256" key="1">
    <source>
        <dbReference type="SAM" id="Phobius"/>
    </source>
</evidence>
<evidence type="ECO:0000313" key="2">
    <source>
        <dbReference type="EMBL" id="KOS41810.1"/>
    </source>
</evidence>
<sequence length="77" mass="8763">MSIYINPYLYVGMLYILLNNLPYMHALSPFVCYLLFARLFATIEQCLDGLAGYITPCISSLINRMILPLIPPHIVVI</sequence>
<feature type="transmembrane region" description="Helical" evidence="1">
    <location>
        <begin position="12"/>
        <end position="36"/>
    </location>
</feature>
<keyword evidence="1" id="KW-1133">Transmembrane helix</keyword>
<dbReference type="AlphaFoldDB" id="A0A0M8P774"/>
<name>A0A0M8P774_9EURO</name>
<keyword evidence="3" id="KW-1185">Reference proteome</keyword>
<proteinExistence type="predicted"/>
<gene>
    <name evidence="2" type="ORF">ACN38_g7285</name>
</gene>
<dbReference type="EMBL" id="LHQQ01000121">
    <property type="protein sequence ID" value="KOS41810.1"/>
    <property type="molecule type" value="Genomic_DNA"/>
</dbReference>
<dbReference type="Proteomes" id="UP000037696">
    <property type="component" value="Unassembled WGS sequence"/>
</dbReference>
<evidence type="ECO:0000313" key="3">
    <source>
        <dbReference type="Proteomes" id="UP000037696"/>
    </source>
</evidence>